<feature type="binding site" evidence="6">
    <location>
        <begin position="249"/>
        <end position="253"/>
    </location>
    <ligand>
        <name>FAD</name>
        <dbReference type="ChEBI" id="CHEBI:57692"/>
    </ligand>
</feature>
<name>A0A5D0I673_9FLAO</name>
<dbReference type="Gene3D" id="3.40.50.620">
    <property type="entry name" value="HUPs"/>
    <property type="match status" value="1"/>
</dbReference>
<comment type="similarity">
    <text evidence="1 8">Belongs to the DNA photolyase class-1 family.</text>
</comment>
<comment type="cofactor">
    <cofactor evidence="6 8">
        <name>FAD</name>
        <dbReference type="ChEBI" id="CHEBI:57692"/>
    </cofactor>
    <text evidence="6 8">Binds 1 FAD per subunit.</text>
</comment>
<dbReference type="SUPFAM" id="SSF48173">
    <property type="entry name" value="Cryptochrome/photolyase FAD-binding domain"/>
    <property type="match status" value="1"/>
</dbReference>
<feature type="site" description="Electron transfer via tryptophanyl radical" evidence="7">
    <location>
        <position position="396"/>
    </location>
</feature>
<dbReference type="InterPro" id="IPR036134">
    <property type="entry name" value="Crypto/Photolyase_FAD-like_sf"/>
</dbReference>
<evidence type="ECO:0000313" key="11">
    <source>
        <dbReference type="Proteomes" id="UP000323930"/>
    </source>
</evidence>
<comment type="caution">
    <text evidence="10">The sequence shown here is derived from an EMBL/GenBank/DDBJ whole genome shotgun (WGS) entry which is preliminary data.</text>
</comment>
<evidence type="ECO:0000256" key="4">
    <source>
        <dbReference type="ARBA" id="ARBA00022827"/>
    </source>
</evidence>
<feature type="domain" description="Photolyase/cryptochrome alpha/beta" evidence="9">
    <location>
        <begin position="7"/>
        <end position="140"/>
    </location>
</feature>
<evidence type="ECO:0000256" key="8">
    <source>
        <dbReference type="RuleBase" id="RU367151"/>
    </source>
</evidence>
<evidence type="ECO:0000313" key="10">
    <source>
        <dbReference type="EMBL" id="TYA78409.1"/>
    </source>
</evidence>
<dbReference type="Proteomes" id="UP000323930">
    <property type="component" value="Unassembled WGS sequence"/>
</dbReference>
<dbReference type="PRINTS" id="PR00147">
    <property type="entry name" value="DNAPHOTLYASE"/>
</dbReference>
<dbReference type="InterPro" id="IPR005101">
    <property type="entry name" value="Cryptochr/Photolyase_FAD-bd"/>
</dbReference>
<feature type="site" description="Electron transfer via tryptophanyl radical" evidence="7">
    <location>
        <position position="320"/>
    </location>
</feature>
<dbReference type="SUPFAM" id="SSF52425">
    <property type="entry name" value="Cryptochrome/photolyase, N-terminal domain"/>
    <property type="match status" value="1"/>
</dbReference>
<dbReference type="RefSeq" id="WP_148541378.1">
    <property type="nucleotide sequence ID" value="NZ_VSDQ01000577.1"/>
</dbReference>
<evidence type="ECO:0000256" key="5">
    <source>
        <dbReference type="ARBA" id="ARBA00022991"/>
    </source>
</evidence>
<dbReference type="AlphaFoldDB" id="A0A5D0I673"/>
<dbReference type="InterPro" id="IPR014729">
    <property type="entry name" value="Rossmann-like_a/b/a_fold"/>
</dbReference>
<keyword evidence="4 6" id="KW-0274">FAD</keyword>
<dbReference type="InterPro" id="IPR002081">
    <property type="entry name" value="Cryptochrome/DNA_photolyase_1"/>
</dbReference>
<gene>
    <name evidence="10" type="ORF">FUA24_08615</name>
</gene>
<dbReference type="Gene3D" id="1.25.40.80">
    <property type="match status" value="1"/>
</dbReference>
<keyword evidence="11" id="KW-1185">Reference proteome</keyword>
<protein>
    <recommendedName>
        <fullName evidence="2 8">Cryptochrome DASH</fullName>
    </recommendedName>
</protein>
<dbReference type="Pfam" id="PF03441">
    <property type="entry name" value="FAD_binding_7"/>
    <property type="match status" value="1"/>
</dbReference>
<evidence type="ECO:0000256" key="2">
    <source>
        <dbReference type="ARBA" id="ARBA00017881"/>
    </source>
</evidence>
<dbReference type="InterPro" id="IPR036155">
    <property type="entry name" value="Crypto/Photolyase_N_sf"/>
</dbReference>
<sequence length="436" mass="51361">MQKKQNNIGLVWFTTNLRVQDNLVLAEAIQNNEQVLALYCFDPRQFELDAFGFKKTEKFRAKFLIETITNLRANLKAINIELLVFHDKPEYAIPKVIQSFPIDAIYFQREWTRDEEQVFNNVVASIPQTVETHPYFDQFLYHPEDIGMSLTHIPNVFTNFRKNVEKYSSVRPSIITKAVENNITIENNTTIPSLDDLGFYEFETHRNSAFPFKGGESAALERLNHYFFETKQLGFYKKTRNGLLGTDYSSKLSSWLANGSISARTIYWEIKRFEETHYKNQSTYWLIFELIWRDYFKYIALKYGNDIFKLRGILNTSYKWRNDSFEIKKWLNGETQSTFVNANMIELKETGWMSNRGRQNVASYFAKDLGLDWRIGAAYFESLLIDYDVHSNYGNWMYVSGVGNDQRNRTFNVNLQADRYDANGKYQNQWLQATLF</sequence>
<reference evidence="10 11" key="1">
    <citation type="submission" date="2019-08" db="EMBL/GenBank/DDBJ databases">
        <title>Seonamhaeicola sediminis sp. nov., isolated from marine sediment.</title>
        <authorList>
            <person name="Cao W.R."/>
        </authorList>
    </citation>
    <scope>NUCLEOTIDE SEQUENCE [LARGE SCALE GENOMIC DNA]</scope>
    <source>
        <strain evidence="10 11">B011</strain>
    </source>
</reference>
<dbReference type="GO" id="GO:0000719">
    <property type="term" value="P:photoreactive repair"/>
    <property type="evidence" value="ECO:0007669"/>
    <property type="project" value="TreeGrafter"/>
</dbReference>
<feature type="binding site" evidence="6">
    <location>
        <begin position="386"/>
        <end position="388"/>
    </location>
    <ligand>
        <name>FAD</name>
        <dbReference type="ChEBI" id="CHEBI:57692"/>
    </ligand>
</feature>
<evidence type="ECO:0000256" key="3">
    <source>
        <dbReference type="ARBA" id="ARBA00022630"/>
    </source>
</evidence>
<evidence type="ECO:0000256" key="6">
    <source>
        <dbReference type="PIRSR" id="PIRSR602081-1"/>
    </source>
</evidence>
<accession>A0A5D0I673</accession>
<evidence type="ECO:0000256" key="1">
    <source>
        <dbReference type="ARBA" id="ARBA00005862"/>
    </source>
</evidence>
<dbReference type="Gene3D" id="1.10.579.10">
    <property type="entry name" value="DNA Cyclobutane Dipyrimidine Photolyase, subunit A, domain 3"/>
    <property type="match status" value="1"/>
</dbReference>
<feature type="binding site" evidence="6">
    <location>
        <position position="236"/>
    </location>
    <ligand>
        <name>FAD</name>
        <dbReference type="ChEBI" id="CHEBI:57692"/>
    </ligand>
</feature>
<dbReference type="InterPro" id="IPR006050">
    <property type="entry name" value="DNA_photolyase_N"/>
</dbReference>
<comment type="cofactor">
    <cofactor evidence="8">
        <name>(6R)-5,10-methylene-5,6,7,8-tetrahydrofolate</name>
        <dbReference type="ChEBI" id="CHEBI:15636"/>
    </cofactor>
    <text evidence="8">Binds 1 5,10-methenyltetrahydrofolate (MTHF) per subunit.</text>
</comment>
<comment type="function">
    <text evidence="8">May have a photoreceptor function.</text>
</comment>
<dbReference type="InterPro" id="IPR014133">
    <property type="entry name" value="Cry_DASH"/>
</dbReference>
<proteinExistence type="inferred from homology"/>
<keyword evidence="5 8" id="KW-0157">Chromophore</keyword>
<dbReference type="PROSITE" id="PS51645">
    <property type="entry name" value="PHR_CRY_ALPHA_BETA"/>
    <property type="match status" value="1"/>
</dbReference>
<evidence type="ECO:0000259" key="9">
    <source>
        <dbReference type="PROSITE" id="PS51645"/>
    </source>
</evidence>
<dbReference type="EMBL" id="VSDQ01000577">
    <property type="protein sequence ID" value="TYA78409.1"/>
    <property type="molecule type" value="Genomic_DNA"/>
</dbReference>
<keyword evidence="3 6" id="KW-0285">Flavoprotein</keyword>
<dbReference type="OrthoDB" id="9772484at2"/>
<dbReference type="NCBIfam" id="TIGR02765">
    <property type="entry name" value="crypto_DASH"/>
    <property type="match status" value="1"/>
</dbReference>
<dbReference type="PANTHER" id="PTHR11455">
    <property type="entry name" value="CRYPTOCHROME"/>
    <property type="match status" value="1"/>
</dbReference>
<feature type="site" description="Electron transfer via tryptophanyl radical" evidence="7">
    <location>
        <position position="373"/>
    </location>
</feature>
<dbReference type="Pfam" id="PF00875">
    <property type="entry name" value="DNA_photolyase"/>
    <property type="match status" value="1"/>
</dbReference>
<dbReference type="GO" id="GO:0003904">
    <property type="term" value="F:deoxyribodipyrimidine photo-lyase activity"/>
    <property type="evidence" value="ECO:0007669"/>
    <property type="project" value="TreeGrafter"/>
</dbReference>
<dbReference type="PANTHER" id="PTHR11455:SF22">
    <property type="entry name" value="CRYPTOCHROME DASH"/>
    <property type="match status" value="1"/>
</dbReference>
<evidence type="ECO:0000256" key="7">
    <source>
        <dbReference type="PIRSR" id="PIRSR602081-2"/>
    </source>
</evidence>
<dbReference type="GO" id="GO:0071949">
    <property type="term" value="F:FAD binding"/>
    <property type="evidence" value="ECO:0007669"/>
    <property type="project" value="TreeGrafter"/>
</dbReference>
<organism evidence="10 11">
    <name type="scientific">Seonamhaeicola marinus</name>
    <dbReference type="NCBI Taxonomy" id="1912246"/>
    <lineage>
        <taxon>Bacteria</taxon>
        <taxon>Pseudomonadati</taxon>
        <taxon>Bacteroidota</taxon>
        <taxon>Flavobacteriia</taxon>
        <taxon>Flavobacteriales</taxon>
        <taxon>Flavobacteriaceae</taxon>
    </lineage>
</organism>
<dbReference type="GO" id="GO:0003684">
    <property type="term" value="F:damaged DNA binding"/>
    <property type="evidence" value="ECO:0007669"/>
    <property type="project" value="TreeGrafter"/>
</dbReference>